<dbReference type="CDD" id="cd08946">
    <property type="entry name" value="SDR_e"/>
    <property type="match status" value="1"/>
</dbReference>
<feature type="domain" description="NAD-dependent epimerase/dehydratase" evidence="2">
    <location>
        <begin position="3"/>
        <end position="175"/>
    </location>
</feature>
<keyword evidence="4" id="KW-1185">Reference proteome</keyword>
<evidence type="ECO:0000259" key="2">
    <source>
        <dbReference type="Pfam" id="PF01370"/>
    </source>
</evidence>
<sequence length="286" mass="31715">MKVLVTGDRGVIGKAVCDCLRVSGDEPVGFDIVNGHDVLNQDSVIKAALNCDSIVHLAAVDDEIGDGIPSEFQPYSQGSPEHVVAVTVLGTLHILEAAKLAGHSRVIFMSSVDALGVFMGQRPPDYLPIDNEHPTYPSTPYALAKRMAERMCEDFTKRTDISTICLRPPGVWTEEIFDFIRKRWEEDPTNDRKPFWEYGAFIALSDVAKAIICAVHTQFSGHIVLNISSDEVALASQTSYEAASEIHPSVRWQGGKEYEINPYRTLLDNTVAKSVLNWKPQIRFKL</sequence>
<protein>
    <submittedName>
        <fullName evidence="3">NAD-dependent epimerase/dehydratase family protein</fullName>
    </submittedName>
</protein>
<comment type="caution">
    <text evidence="3">The sequence shown here is derived from an EMBL/GenBank/DDBJ whole genome shotgun (WGS) entry which is preliminary data.</text>
</comment>
<dbReference type="Pfam" id="PF01370">
    <property type="entry name" value="Epimerase"/>
    <property type="match status" value="1"/>
</dbReference>
<organism evidence="3 4">
    <name type="scientific">Eiseniibacteriota bacterium</name>
    <dbReference type="NCBI Taxonomy" id="2212470"/>
    <lineage>
        <taxon>Bacteria</taxon>
        <taxon>Candidatus Eiseniibacteriota</taxon>
    </lineage>
</organism>
<name>A0ABV6YLB9_UNCEI</name>
<dbReference type="InterPro" id="IPR001509">
    <property type="entry name" value="Epimerase_deHydtase"/>
</dbReference>
<dbReference type="SUPFAM" id="SSF51735">
    <property type="entry name" value="NAD(P)-binding Rossmann-fold domains"/>
    <property type="match status" value="1"/>
</dbReference>
<dbReference type="InterPro" id="IPR036291">
    <property type="entry name" value="NAD(P)-bd_dom_sf"/>
</dbReference>
<evidence type="ECO:0000256" key="1">
    <source>
        <dbReference type="ARBA" id="ARBA00007637"/>
    </source>
</evidence>
<evidence type="ECO:0000313" key="3">
    <source>
        <dbReference type="EMBL" id="MFC1573125.1"/>
    </source>
</evidence>
<proteinExistence type="inferred from homology"/>
<comment type="similarity">
    <text evidence="1">Belongs to the NAD(P)-dependent epimerase/dehydratase family.</text>
</comment>
<dbReference type="Proteomes" id="UP001593833">
    <property type="component" value="Unassembled WGS sequence"/>
</dbReference>
<dbReference type="EMBL" id="JBHPKH010000078">
    <property type="protein sequence ID" value="MFC1573125.1"/>
    <property type="molecule type" value="Genomic_DNA"/>
</dbReference>
<accession>A0ABV6YLB9</accession>
<dbReference type="PANTHER" id="PTHR43000">
    <property type="entry name" value="DTDP-D-GLUCOSE 4,6-DEHYDRATASE-RELATED"/>
    <property type="match status" value="1"/>
</dbReference>
<reference evidence="3 4" key="1">
    <citation type="submission" date="2024-09" db="EMBL/GenBank/DDBJ databases">
        <authorList>
            <person name="D'Angelo T."/>
        </authorList>
    </citation>
    <scope>NUCLEOTIDE SEQUENCE [LARGE SCALE GENOMIC DNA]</scope>
    <source>
        <strain evidence="3">SAG AM-320-E07</strain>
    </source>
</reference>
<evidence type="ECO:0000313" key="4">
    <source>
        <dbReference type="Proteomes" id="UP001593833"/>
    </source>
</evidence>
<gene>
    <name evidence="3" type="ORF">ACFL6M_05950</name>
</gene>
<dbReference type="Gene3D" id="3.40.50.720">
    <property type="entry name" value="NAD(P)-binding Rossmann-like Domain"/>
    <property type="match status" value="1"/>
</dbReference>